<dbReference type="STRING" id="238.BBD35_03255"/>
<dbReference type="Pfam" id="PF13847">
    <property type="entry name" value="Methyltransf_31"/>
    <property type="match status" value="1"/>
</dbReference>
<dbReference type="PANTHER" id="PTHR43861">
    <property type="entry name" value="TRANS-ACONITATE 2-METHYLTRANSFERASE-RELATED"/>
    <property type="match status" value="1"/>
</dbReference>
<feature type="domain" description="Methyltransferase" evidence="1">
    <location>
        <begin position="29"/>
        <end position="151"/>
    </location>
</feature>
<comment type="caution">
    <text evidence="2">The sequence shown here is derived from an EMBL/GenBank/DDBJ whole genome shotgun (WGS) entry which is preliminary data.</text>
</comment>
<sequence>MAWNPDVYEKFKNERYQPFYDLVKLVHVKEGLNVIDLGCGTGELTAKLAEALPESNVLGIDSSAEMLEKAKSFGHQHLEFKQRTIEQVISEGSKYDLVFSNAALQWVDDHEVVFPQIISLLQEKGQVAIQIPSNHDHLTHRFIRELASESPYREALNSWVRPLTVLKIEDYGKLFFENGLKEICVFEKIYPHILQNADALYEWTSGTALIPYMEKLPEDLAQQFKEEYVSRLRKAFPESPVFYPFKRILMSGTLT</sequence>
<gene>
    <name evidence="2" type="ORF">BMF97_00855</name>
</gene>
<dbReference type="InterPro" id="IPR023149">
    <property type="entry name" value="Trans_acon_MeTrfase_C"/>
</dbReference>
<evidence type="ECO:0000259" key="1">
    <source>
        <dbReference type="Pfam" id="PF13847"/>
    </source>
</evidence>
<keyword evidence="3" id="KW-1185">Reference proteome</keyword>
<dbReference type="CDD" id="cd02440">
    <property type="entry name" value="AdoMet_MTases"/>
    <property type="match status" value="1"/>
</dbReference>
<dbReference type="RefSeq" id="WP_070904872.1">
    <property type="nucleotide sequence ID" value="NZ_CP016378.1"/>
</dbReference>
<keyword evidence="2" id="KW-0489">Methyltransferase</keyword>
<dbReference type="OrthoDB" id="9789123at2"/>
<dbReference type="Proteomes" id="UP000188947">
    <property type="component" value="Unassembled WGS sequence"/>
</dbReference>
<dbReference type="Gene3D" id="3.40.50.150">
    <property type="entry name" value="Vaccinia Virus protein VP39"/>
    <property type="match status" value="1"/>
</dbReference>
<protein>
    <submittedName>
        <fullName evidence="2">Trans-aconitate methyltransferase</fullName>
    </submittedName>
</protein>
<dbReference type="InterPro" id="IPR029063">
    <property type="entry name" value="SAM-dependent_MTases_sf"/>
</dbReference>
<dbReference type="eggNOG" id="COG4106">
    <property type="taxonomic scope" value="Bacteria"/>
</dbReference>
<reference evidence="2 3" key="1">
    <citation type="submission" date="2016-11" db="EMBL/GenBank/DDBJ databases">
        <title>Genome sequence and comparative genomic analysis of clinical strain Elizabethkingia meningoseptica 61421 PRCM.</title>
        <authorList>
            <person name="Wang M."/>
            <person name="Hu S."/>
            <person name="Cao L."/>
            <person name="Jiang T."/>
            <person name="Zhou Y."/>
            <person name="Ming D."/>
        </authorList>
    </citation>
    <scope>NUCLEOTIDE SEQUENCE [LARGE SCALE GENOMIC DNA]</scope>
    <source>
        <strain evidence="2 3">61421 PRCM</strain>
    </source>
</reference>
<dbReference type="AlphaFoldDB" id="A0A1T3F4I7"/>
<evidence type="ECO:0000313" key="3">
    <source>
        <dbReference type="Proteomes" id="UP000188947"/>
    </source>
</evidence>
<accession>A0A1T3F4I7</accession>
<organism evidence="2 3">
    <name type="scientific">Elizabethkingia meningoseptica</name>
    <name type="common">Chryseobacterium meningosepticum</name>
    <dbReference type="NCBI Taxonomy" id="238"/>
    <lineage>
        <taxon>Bacteria</taxon>
        <taxon>Pseudomonadati</taxon>
        <taxon>Bacteroidota</taxon>
        <taxon>Flavobacteriia</taxon>
        <taxon>Flavobacteriales</taxon>
        <taxon>Weeksellaceae</taxon>
        <taxon>Elizabethkingia</taxon>
    </lineage>
</organism>
<dbReference type="EMBL" id="MPOG01000001">
    <property type="protein sequence ID" value="OOH97848.1"/>
    <property type="molecule type" value="Genomic_DNA"/>
</dbReference>
<dbReference type="SUPFAM" id="SSF53335">
    <property type="entry name" value="S-adenosyl-L-methionine-dependent methyltransferases"/>
    <property type="match status" value="1"/>
</dbReference>
<dbReference type="Gene3D" id="1.10.150.290">
    <property type="entry name" value="S-adenosyl-L-methionine-dependent methyltransferases"/>
    <property type="match status" value="1"/>
</dbReference>
<name>A0A1T3F4I7_ELIME</name>
<dbReference type="GO" id="GO:0030798">
    <property type="term" value="F:trans-aconitate 2-methyltransferase activity"/>
    <property type="evidence" value="ECO:0007669"/>
    <property type="project" value="InterPro"/>
</dbReference>
<keyword evidence="2" id="KW-0808">Transferase</keyword>
<dbReference type="PANTHER" id="PTHR43861:SF1">
    <property type="entry name" value="TRANS-ACONITATE 2-METHYLTRANSFERASE"/>
    <property type="match status" value="1"/>
</dbReference>
<dbReference type="GO" id="GO:0032259">
    <property type="term" value="P:methylation"/>
    <property type="evidence" value="ECO:0007669"/>
    <property type="project" value="UniProtKB-KW"/>
</dbReference>
<evidence type="ECO:0000313" key="2">
    <source>
        <dbReference type="EMBL" id="OOH97848.1"/>
    </source>
</evidence>
<proteinExistence type="predicted"/>
<dbReference type="InterPro" id="IPR025714">
    <property type="entry name" value="Methyltranfer_dom"/>
</dbReference>